<gene>
    <name evidence="3" type="ORF">GCM10010470_10480</name>
</gene>
<dbReference type="RefSeq" id="WP_425564976.1">
    <property type="nucleotide sequence ID" value="NZ_BAAAUX010000005.1"/>
</dbReference>
<proteinExistence type="predicted"/>
<evidence type="ECO:0000313" key="3">
    <source>
        <dbReference type="EMBL" id="GAA2778882.1"/>
    </source>
</evidence>
<sequence length="67" mass="7348">MSVDLSRTRWRKSSRSNTGSSGNCVEVSFAATMTAVRDSKQPEGPVLVFSTAQWRRFLDAARRGALG</sequence>
<evidence type="ECO:0000313" key="4">
    <source>
        <dbReference type="Proteomes" id="UP001500979"/>
    </source>
</evidence>
<evidence type="ECO:0000259" key="2">
    <source>
        <dbReference type="Pfam" id="PF04149"/>
    </source>
</evidence>
<dbReference type="InterPro" id="IPR007278">
    <property type="entry name" value="DUF397"/>
</dbReference>
<keyword evidence="4" id="KW-1185">Reference proteome</keyword>
<feature type="region of interest" description="Disordered" evidence="1">
    <location>
        <begin position="1"/>
        <end position="21"/>
    </location>
</feature>
<protein>
    <recommendedName>
        <fullName evidence="2">DUF397 domain-containing protein</fullName>
    </recommendedName>
</protein>
<dbReference type="Proteomes" id="UP001500979">
    <property type="component" value="Unassembled WGS sequence"/>
</dbReference>
<organism evidence="3 4">
    <name type="scientific">Saccharopolyspora taberi</name>
    <dbReference type="NCBI Taxonomy" id="60895"/>
    <lineage>
        <taxon>Bacteria</taxon>
        <taxon>Bacillati</taxon>
        <taxon>Actinomycetota</taxon>
        <taxon>Actinomycetes</taxon>
        <taxon>Pseudonocardiales</taxon>
        <taxon>Pseudonocardiaceae</taxon>
        <taxon>Saccharopolyspora</taxon>
    </lineage>
</organism>
<accession>A0ABN3V8Y7</accession>
<reference evidence="3 4" key="1">
    <citation type="journal article" date="2019" name="Int. J. Syst. Evol. Microbiol.">
        <title>The Global Catalogue of Microorganisms (GCM) 10K type strain sequencing project: providing services to taxonomists for standard genome sequencing and annotation.</title>
        <authorList>
            <consortium name="The Broad Institute Genomics Platform"/>
            <consortium name="The Broad Institute Genome Sequencing Center for Infectious Disease"/>
            <person name="Wu L."/>
            <person name="Ma J."/>
        </authorList>
    </citation>
    <scope>NUCLEOTIDE SEQUENCE [LARGE SCALE GENOMIC DNA]</scope>
    <source>
        <strain evidence="3 4">JCM 9383</strain>
    </source>
</reference>
<dbReference type="Pfam" id="PF04149">
    <property type="entry name" value="DUF397"/>
    <property type="match status" value="1"/>
</dbReference>
<comment type="caution">
    <text evidence="3">The sequence shown here is derived from an EMBL/GenBank/DDBJ whole genome shotgun (WGS) entry which is preliminary data.</text>
</comment>
<feature type="domain" description="DUF397" evidence="2">
    <location>
        <begin position="9"/>
        <end position="62"/>
    </location>
</feature>
<name>A0ABN3V8Y7_9PSEU</name>
<dbReference type="EMBL" id="BAAAUX010000005">
    <property type="protein sequence ID" value="GAA2778882.1"/>
    <property type="molecule type" value="Genomic_DNA"/>
</dbReference>
<evidence type="ECO:0000256" key="1">
    <source>
        <dbReference type="SAM" id="MobiDB-lite"/>
    </source>
</evidence>